<evidence type="ECO:0000256" key="4">
    <source>
        <dbReference type="ARBA" id="ARBA00022723"/>
    </source>
</evidence>
<proteinExistence type="inferred from homology"/>
<evidence type="ECO:0000256" key="1">
    <source>
        <dbReference type="ARBA" id="ARBA00012493"/>
    </source>
</evidence>
<sequence length="589" mass="65247">MTLPLKLSLYRKARDLTDVAKILDLKPAHLSYALYKLDKPGFPPKYKEFTVPKKAGGVRTIMAPHKVLKAVQKRLANDLLEIEQVLEKTRVKKADCILAHGFKKNLSIMTNGENHRKRRYVFNVDLKDFFPSLNFGRVRGFFMKHNDFELDTDVATILAQIACHENQLPQGSPCSPVVSNLIASVLDIRLNELARQHNCTYTRYADDITFSTNEKLFPTAIGRREHGSLNLWEAGSKLVKVIERAGFELNPAKTRMLLDWSRQEVTGVVVNQKVNIPADYYATAAAMCHHLFMDGACFTMVGGVKQPFSLTKLRGRLAYIYQVRGRGPKTKPAADGTEDKPKSGKLWASTDLFQKFVDYADLYGIERPVLLCEGVTDNIYLKAAIQALAPKYPALATAAGELNVKLFKYTKTSAALQHLGGGGGDLGKLANVYAQRTRKFKSGGKYPLILIGDNDEGSEKLFGAVKAKTGKKVDGSDPWYYLGQNMYVVPIPKVGGIDTPIERLFEPKLLATQYEGKTFNKTNASKDPTKFYDKKVFATKVVAKDKANVNFDGFEPLLNAIVSIINHHKAKIAPIPAPAPAVLVAAVGP</sequence>
<reference evidence="11 13" key="1">
    <citation type="submission" date="2016-03" db="EMBL/GenBank/DDBJ databases">
        <title>Complete genome of Aminobacter aminovorans KCTC 2477.</title>
        <authorList>
            <person name="Kim K.M."/>
        </authorList>
    </citation>
    <scope>NUCLEOTIDE SEQUENCE [LARGE SCALE GENOMIC DNA]</scope>
    <source>
        <strain evidence="11 13">KCTC 2477</strain>
    </source>
</reference>
<evidence type="ECO:0000313" key="13">
    <source>
        <dbReference type="Proteomes" id="UP000075755"/>
    </source>
</evidence>
<keyword evidence="2" id="KW-0808">Transferase</keyword>
<feature type="domain" description="Reverse transcriptase" evidence="10">
    <location>
        <begin position="32"/>
        <end position="270"/>
    </location>
</feature>
<evidence type="ECO:0000313" key="12">
    <source>
        <dbReference type="EMBL" id="MBB3706178.1"/>
    </source>
</evidence>
<keyword evidence="3" id="KW-0548">Nucleotidyltransferase</keyword>
<evidence type="ECO:0000256" key="5">
    <source>
        <dbReference type="ARBA" id="ARBA00022842"/>
    </source>
</evidence>
<dbReference type="PANTHER" id="PTHR34047">
    <property type="entry name" value="NUCLEAR INTRON MATURASE 1, MITOCHONDRIAL-RELATED"/>
    <property type="match status" value="1"/>
</dbReference>
<dbReference type="EMBL" id="CP015005">
    <property type="protein sequence ID" value="AMS43271.1"/>
    <property type="molecule type" value="Genomic_DNA"/>
</dbReference>
<dbReference type="InterPro" id="IPR053543">
    <property type="entry name" value="Bacterial_RT"/>
</dbReference>
<dbReference type="InterPro" id="IPR043502">
    <property type="entry name" value="DNA/RNA_pol_sf"/>
</dbReference>
<dbReference type="Proteomes" id="UP000075755">
    <property type="component" value="Chromosome"/>
</dbReference>
<dbReference type="PROSITE" id="PS50878">
    <property type="entry name" value="RT_POL"/>
    <property type="match status" value="1"/>
</dbReference>
<dbReference type="PANTHER" id="PTHR34047:SF7">
    <property type="entry name" value="RNA-DIRECTED DNA POLYMERASE"/>
    <property type="match status" value="1"/>
</dbReference>
<dbReference type="CDD" id="cd03487">
    <property type="entry name" value="RT_Bac_retron_II"/>
    <property type="match status" value="1"/>
</dbReference>
<dbReference type="Proteomes" id="UP000577697">
    <property type="component" value="Unassembled WGS sequence"/>
</dbReference>
<evidence type="ECO:0000256" key="6">
    <source>
        <dbReference type="ARBA" id="ARBA00022918"/>
    </source>
</evidence>
<dbReference type="InterPro" id="IPR000477">
    <property type="entry name" value="RT_dom"/>
</dbReference>
<dbReference type="EC" id="2.7.7.49" evidence="1"/>
<dbReference type="SUPFAM" id="SSF56672">
    <property type="entry name" value="DNA/RNA polymerases"/>
    <property type="match status" value="1"/>
</dbReference>
<dbReference type="KEGG" id="aak:AA2016_4356"/>
<dbReference type="AlphaFoldDB" id="A0AAC8YS51"/>
<name>A0AAC8YS51_AMIAI</name>
<dbReference type="InterPro" id="IPR051083">
    <property type="entry name" value="GrpII_Intron_Splice-Mob/Def"/>
</dbReference>
<dbReference type="GO" id="GO:0046872">
    <property type="term" value="F:metal ion binding"/>
    <property type="evidence" value="ECO:0007669"/>
    <property type="project" value="UniProtKB-KW"/>
</dbReference>
<evidence type="ECO:0000259" key="10">
    <source>
        <dbReference type="PROSITE" id="PS50878"/>
    </source>
</evidence>
<comment type="catalytic activity">
    <reaction evidence="9">
        <text>DNA(n) + a 2'-deoxyribonucleoside 5'-triphosphate = DNA(n+1) + diphosphate</text>
        <dbReference type="Rhea" id="RHEA:22508"/>
        <dbReference type="Rhea" id="RHEA-COMP:17339"/>
        <dbReference type="Rhea" id="RHEA-COMP:17340"/>
        <dbReference type="ChEBI" id="CHEBI:33019"/>
        <dbReference type="ChEBI" id="CHEBI:61560"/>
        <dbReference type="ChEBI" id="CHEBI:173112"/>
        <dbReference type="EC" id="2.7.7.49"/>
    </reaction>
</comment>
<keyword evidence="5" id="KW-0460">Magnesium</keyword>
<dbReference type="NCBIfam" id="NF038237">
    <property type="entry name" value="retron_Ec67_fus"/>
    <property type="match status" value="1"/>
</dbReference>
<dbReference type="Pfam" id="PF00078">
    <property type="entry name" value="RVT_1"/>
    <property type="match status" value="1"/>
</dbReference>
<dbReference type="RefSeq" id="WP_067963740.1">
    <property type="nucleotide sequence ID" value="NZ_CP015005.1"/>
</dbReference>
<evidence type="ECO:0000256" key="9">
    <source>
        <dbReference type="ARBA" id="ARBA00048173"/>
    </source>
</evidence>
<reference evidence="12 14" key="2">
    <citation type="submission" date="2020-08" db="EMBL/GenBank/DDBJ databases">
        <title>Genomic Encyclopedia of Type Strains, Phase IV (KMG-IV): sequencing the most valuable type-strain genomes for metagenomic binning, comparative biology and taxonomic classification.</title>
        <authorList>
            <person name="Goeker M."/>
        </authorList>
    </citation>
    <scope>NUCLEOTIDE SEQUENCE [LARGE SCALE GENOMIC DNA]</scope>
    <source>
        <strain evidence="12 14">DSM 10368</strain>
    </source>
</reference>
<evidence type="ECO:0000313" key="14">
    <source>
        <dbReference type="Proteomes" id="UP000577697"/>
    </source>
</evidence>
<evidence type="ECO:0000313" key="11">
    <source>
        <dbReference type="EMBL" id="AMS43271.1"/>
    </source>
</evidence>
<evidence type="ECO:0000256" key="8">
    <source>
        <dbReference type="ARBA" id="ARBA00034120"/>
    </source>
</evidence>
<protein>
    <recommendedName>
        <fullName evidence="1">RNA-directed DNA polymerase</fullName>
        <ecNumber evidence="1">2.7.7.49</ecNumber>
    </recommendedName>
</protein>
<keyword evidence="6 12" id="KW-0695">RNA-directed DNA polymerase</keyword>
<dbReference type="GO" id="GO:0003964">
    <property type="term" value="F:RNA-directed DNA polymerase activity"/>
    <property type="evidence" value="ECO:0007669"/>
    <property type="project" value="UniProtKB-KW"/>
</dbReference>
<dbReference type="PRINTS" id="PR00866">
    <property type="entry name" value="RNADNAPOLMS"/>
</dbReference>
<dbReference type="InterPro" id="IPR000123">
    <property type="entry name" value="Reverse_transcriptase_msDNA"/>
</dbReference>
<organism evidence="11 13">
    <name type="scientific">Aminobacter aminovorans</name>
    <name type="common">Chelatobacter heintzii</name>
    <dbReference type="NCBI Taxonomy" id="83263"/>
    <lineage>
        <taxon>Bacteria</taxon>
        <taxon>Pseudomonadati</taxon>
        <taxon>Pseudomonadota</taxon>
        <taxon>Alphaproteobacteria</taxon>
        <taxon>Hyphomicrobiales</taxon>
        <taxon>Phyllobacteriaceae</taxon>
        <taxon>Aminobacter</taxon>
    </lineage>
</organism>
<evidence type="ECO:0000256" key="7">
    <source>
        <dbReference type="ARBA" id="ARBA00023118"/>
    </source>
</evidence>
<dbReference type="GO" id="GO:0003723">
    <property type="term" value="F:RNA binding"/>
    <property type="evidence" value="ECO:0007669"/>
    <property type="project" value="InterPro"/>
</dbReference>
<keyword evidence="14" id="KW-1185">Reference proteome</keyword>
<dbReference type="EMBL" id="JACICB010000008">
    <property type="protein sequence ID" value="MBB3706178.1"/>
    <property type="molecule type" value="Genomic_DNA"/>
</dbReference>
<gene>
    <name evidence="11" type="ORF">AA2016_4356</name>
    <name evidence="12" type="ORF">FHS67_002498</name>
</gene>
<accession>A0AAC8YS51</accession>
<evidence type="ECO:0000256" key="3">
    <source>
        <dbReference type="ARBA" id="ARBA00022695"/>
    </source>
</evidence>
<evidence type="ECO:0000256" key="2">
    <source>
        <dbReference type="ARBA" id="ARBA00022679"/>
    </source>
</evidence>
<comment type="similarity">
    <text evidence="8">Belongs to the bacterial reverse transcriptase family.</text>
</comment>
<dbReference type="GO" id="GO:0051607">
    <property type="term" value="P:defense response to virus"/>
    <property type="evidence" value="ECO:0007669"/>
    <property type="project" value="UniProtKB-KW"/>
</dbReference>
<keyword evidence="7" id="KW-0051">Antiviral defense</keyword>
<keyword evidence="4" id="KW-0479">Metal-binding</keyword>